<dbReference type="InterPro" id="IPR016215">
    <property type="entry name" value="NTA_MOA"/>
</dbReference>
<reference evidence="8 9" key="1">
    <citation type="journal article" date="2018" name="IMA Fungus">
        <title>IMA Genome-F 9: Draft genome sequence of Annulohypoxylon stygium, Aspergillus mulundensis, Berkeleyomyces basicola (syn. Thielaviopsis basicola), Ceratocystis smalleyi, two Cercospora beticola strains, Coleophoma cylindrospora, Fusarium fracticaudum, Phialophora cf. hyalina, and Morchella septimelata.</title>
        <authorList>
            <person name="Wingfield B.D."/>
            <person name="Bills G.F."/>
            <person name="Dong Y."/>
            <person name="Huang W."/>
            <person name="Nel W.J."/>
            <person name="Swalarsk-Parry B.S."/>
            <person name="Vaghefi N."/>
            <person name="Wilken P.M."/>
            <person name="An Z."/>
            <person name="de Beer Z.W."/>
            <person name="De Vos L."/>
            <person name="Chen L."/>
            <person name="Duong T.A."/>
            <person name="Gao Y."/>
            <person name="Hammerbacher A."/>
            <person name="Kikkert J.R."/>
            <person name="Li Y."/>
            <person name="Li H."/>
            <person name="Li K."/>
            <person name="Li Q."/>
            <person name="Liu X."/>
            <person name="Ma X."/>
            <person name="Naidoo K."/>
            <person name="Pethybridge S.J."/>
            <person name="Sun J."/>
            <person name="Steenkamp E.T."/>
            <person name="van der Nest M.A."/>
            <person name="van Wyk S."/>
            <person name="Wingfield M.J."/>
            <person name="Xiong C."/>
            <person name="Yue Q."/>
            <person name="Zhang X."/>
        </authorList>
    </citation>
    <scope>NUCLEOTIDE SEQUENCE [LARGE SCALE GENOMIC DNA]</scope>
    <source>
        <strain evidence="8 9">BP5796</strain>
    </source>
</reference>
<gene>
    <name evidence="8" type="ORF">BP5796_04321</name>
</gene>
<dbReference type="InterPro" id="IPR036661">
    <property type="entry name" value="Luciferase-like_sf"/>
</dbReference>
<evidence type="ECO:0000256" key="3">
    <source>
        <dbReference type="ARBA" id="ARBA00023002"/>
    </source>
</evidence>
<dbReference type="EMBL" id="PDLN01000005">
    <property type="protein sequence ID" value="RDW85996.1"/>
    <property type="molecule type" value="Genomic_DNA"/>
</dbReference>
<feature type="region of interest" description="Disordered" evidence="6">
    <location>
        <begin position="461"/>
        <end position="494"/>
    </location>
</feature>
<evidence type="ECO:0000313" key="8">
    <source>
        <dbReference type="EMBL" id="RDW85996.1"/>
    </source>
</evidence>
<dbReference type="Proteomes" id="UP000256328">
    <property type="component" value="Unassembled WGS sequence"/>
</dbReference>
<evidence type="ECO:0000256" key="5">
    <source>
        <dbReference type="ARBA" id="ARBA00033748"/>
    </source>
</evidence>
<comment type="caution">
    <text evidence="8">The sequence shown here is derived from an EMBL/GenBank/DDBJ whole genome shotgun (WGS) entry which is preliminary data.</text>
</comment>
<evidence type="ECO:0000259" key="7">
    <source>
        <dbReference type="Pfam" id="PF00296"/>
    </source>
</evidence>
<dbReference type="PANTHER" id="PTHR30011">
    <property type="entry name" value="ALKANESULFONATE MONOOXYGENASE-RELATED"/>
    <property type="match status" value="1"/>
</dbReference>
<evidence type="ECO:0000256" key="2">
    <source>
        <dbReference type="ARBA" id="ARBA00022643"/>
    </source>
</evidence>
<evidence type="ECO:0000256" key="1">
    <source>
        <dbReference type="ARBA" id="ARBA00022630"/>
    </source>
</evidence>
<dbReference type="NCBIfam" id="TIGR03860">
    <property type="entry name" value="FMN_nitrolo"/>
    <property type="match status" value="1"/>
</dbReference>
<dbReference type="Gene3D" id="3.20.20.30">
    <property type="entry name" value="Luciferase-like domain"/>
    <property type="match status" value="1"/>
</dbReference>
<dbReference type="OrthoDB" id="5561043at2759"/>
<keyword evidence="2" id="KW-0288">FMN</keyword>
<dbReference type="InterPro" id="IPR011251">
    <property type="entry name" value="Luciferase-like_dom"/>
</dbReference>
<dbReference type="GO" id="GO:0004497">
    <property type="term" value="F:monooxygenase activity"/>
    <property type="evidence" value="ECO:0007669"/>
    <property type="project" value="UniProtKB-KW"/>
</dbReference>
<sequence length="494" mass="54895">MTSVTPKKKMQLNFYEVSCTGVPNAIGQWKTKDRLDYYVWLAKIAEKGKVSCVFFADGYGELEVYKGSADAQYKGGNHVAKLEPTLLVAAMATATKSVGFGITGSTSYIAPYHLARNWSTLDHITNGRIAWNIVTSFSLSSAKVFGLDNLLPHDERYIAAEEYMDIVYQLWEKSWEDGVQTWQAEPEMAYDPSKIHKVEYKGKYFKFSGHGPTHPSPQRTPLIFQAGASKAGIKFGGKHAEAIFCAYNTIPECKAYTETVRAAAAAEGRDPQSIKFFLGAMLFIGRTQEEAEAKYEAARKLVSIEGGLARCSGLANIDLSLYPIDEPLKFNGDIKENAIHGFINNMQYLGDKDKITPRDLGELLAFGGLGPRPIGTPEKVADELEKWMVEGDIDGFNLSRESHFTDTYYLTVETLRLSLTVSNPGSWEDVVELLVPELQRRGLYWEDYPVAGGTLRENMNSMPGKPYLSKDHPGSKIQLNFPSLNGDKAAKQQQ</sequence>
<evidence type="ECO:0000256" key="4">
    <source>
        <dbReference type="ARBA" id="ARBA00023033"/>
    </source>
</evidence>
<keyword evidence="3" id="KW-0560">Oxidoreductase</keyword>
<name>A0A3D8SI61_9HELO</name>
<proteinExistence type="inferred from homology"/>
<dbReference type="AlphaFoldDB" id="A0A3D8SI61"/>
<keyword evidence="9" id="KW-1185">Reference proteome</keyword>
<accession>A0A3D8SI61</accession>
<organism evidence="8 9">
    <name type="scientific">Coleophoma crateriformis</name>
    <dbReference type="NCBI Taxonomy" id="565419"/>
    <lineage>
        <taxon>Eukaryota</taxon>
        <taxon>Fungi</taxon>
        <taxon>Dikarya</taxon>
        <taxon>Ascomycota</taxon>
        <taxon>Pezizomycotina</taxon>
        <taxon>Leotiomycetes</taxon>
        <taxon>Helotiales</taxon>
        <taxon>Dermateaceae</taxon>
        <taxon>Coleophoma</taxon>
    </lineage>
</organism>
<dbReference type="InterPro" id="IPR051260">
    <property type="entry name" value="Diverse_substr_monoxygenases"/>
</dbReference>
<feature type="domain" description="Luciferase-like" evidence="7">
    <location>
        <begin position="30"/>
        <end position="386"/>
    </location>
</feature>
<dbReference type="PIRSF" id="PIRSF000337">
    <property type="entry name" value="NTA_MOA"/>
    <property type="match status" value="1"/>
</dbReference>
<evidence type="ECO:0000313" key="9">
    <source>
        <dbReference type="Proteomes" id="UP000256328"/>
    </source>
</evidence>
<keyword evidence="4" id="KW-0503">Monooxygenase</keyword>
<protein>
    <submittedName>
        <fullName evidence="8">Luciferase-like protein</fullName>
    </submittedName>
</protein>
<keyword evidence="1" id="KW-0285">Flavoprotein</keyword>
<comment type="similarity">
    <text evidence="5">Belongs to the NtaA/SnaA/DszA monooxygenase family.</text>
</comment>
<dbReference type="SUPFAM" id="SSF51679">
    <property type="entry name" value="Bacterial luciferase-like"/>
    <property type="match status" value="1"/>
</dbReference>
<evidence type="ECO:0000256" key="6">
    <source>
        <dbReference type="SAM" id="MobiDB-lite"/>
    </source>
</evidence>
<dbReference type="Pfam" id="PF00296">
    <property type="entry name" value="Bac_luciferase"/>
    <property type="match status" value="1"/>
</dbReference>
<dbReference type="PANTHER" id="PTHR30011:SF16">
    <property type="entry name" value="C2H2 FINGER DOMAIN TRANSCRIPTION FACTOR (EUROFUNG)-RELATED"/>
    <property type="match status" value="1"/>
</dbReference>
<dbReference type="GO" id="GO:0016705">
    <property type="term" value="F:oxidoreductase activity, acting on paired donors, with incorporation or reduction of molecular oxygen"/>
    <property type="evidence" value="ECO:0007669"/>
    <property type="project" value="InterPro"/>
</dbReference>